<evidence type="ECO:0000313" key="1">
    <source>
        <dbReference type="EMBL" id="SHI11942.1"/>
    </source>
</evidence>
<gene>
    <name evidence="1" type="ORF">SAMN05443248_8377</name>
</gene>
<accession>A0A1M5YJ17</accession>
<dbReference type="RefSeq" id="WP_079606406.1">
    <property type="nucleotide sequence ID" value="NZ_LT670817.1"/>
</dbReference>
<proteinExistence type="predicted"/>
<name>A0A1M5YJ17_9BRAD</name>
<reference evidence="1 2" key="1">
    <citation type="submission" date="2016-11" db="EMBL/GenBank/DDBJ databases">
        <authorList>
            <person name="Jaros S."/>
            <person name="Januszkiewicz K."/>
            <person name="Wedrychowicz H."/>
        </authorList>
    </citation>
    <scope>NUCLEOTIDE SEQUENCE [LARGE SCALE GENOMIC DNA]</scope>
    <source>
        <strain evidence="1 2">GAS138</strain>
    </source>
</reference>
<evidence type="ECO:0008006" key="3">
    <source>
        <dbReference type="Google" id="ProtNLM"/>
    </source>
</evidence>
<dbReference type="Proteomes" id="UP000189796">
    <property type="component" value="Chromosome I"/>
</dbReference>
<dbReference type="EMBL" id="LT670817">
    <property type="protein sequence ID" value="SHI11942.1"/>
    <property type="molecule type" value="Genomic_DNA"/>
</dbReference>
<dbReference type="AlphaFoldDB" id="A0A1M5YJ17"/>
<sequence>MYEYSLNRLAGMLGVDRQTLVRALAGTSPDAGTDKKPLFRVATASDALARHRVKPDGRLGTDGNSATAQLTAERARLAREQAEAVSLKNAVTRGELVRLATVQRGAETIFAAFRERCLSIPGKIAAVCEMRSRSEVEETVRAEIHECLEELSGPILPGDGVSWVGEIDAVDDEDEEIIQ</sequence>
<evidence type="ECO:0000313" key="2">
    <source>
        <dbReference type="Proteomes" id="UP000189796"/>
    </source>
</evidence>
<dbReference type="OrthoDB" id="8237456at2"/>
<protein>
    <recommendedName>
        <fullName evidence="3">Phage DNA packaging protein, Nu1 subunit of terminase</fullName>
    </recommendedName>
</protein>
<organism evidence="1 2">
    <name type="scientific">Bradyrhizobium erythrophlei</name>
    <dbReference type="NCBI Taxonomy" id="1437360"/>
    <lineage>
        <taxon>Bacteria</taxon>
        <taxon>Pseudomonadati</taxon>
        <taxon>Pseudomonadota</taxon>
        <taxon>Alphaproteobacteria</taxon>
        <taxon>Hyphomicrobiales</taxon>
        <taxon>Nitrobacteraceae</taxon>
        <taxon>Bradyrhizobium</taxon>
    </lineage>
</organism>